<dbReference type="InterPro" id="IPR011990">
    <property type="entry name" value="TPR-like_helical_dom_sf"/>
</dbReference>
<sequence length="440" mass="51824">MLFLEDVILPPGEKIRRIRGFLGAKQEDITGNKITRNLISYVENGKTRLVRDTAQIVVENLLRIAEEQKNPIHLTVDYIMEREEEQADRILKKLAQQMQQYLSTKEKGFMETLNKAEEIIEEWNIPDRKAWIYELVGDFHYEKGDYNESYIYCIKSLESYIQTNFHIKVAEAYCKLGKTSIMLKKYQEAINLNRHCKVILESHGVHDATIIKKIFFNNALAYWNLKLYDPCLEMLEKLIAGYDDLTEKQLFDIYIIKGNCYLHMEEVVLGRQFYEKALEFAEKIGDEELEARAYLKLGETYEKQGDLKKAFECDDESLKRCEKIGSRNLKTTLLVMGKRNIRAHKYSEAKELLSRGIEEAKKRKDYPVLVEIYEQLLLVYTYLHQDEALDKLIHEMNQNQEIQSDNKLPQIYFTASYYFIDKNLEKSKQLLELGLQKILI</sequence>
<name>A0A841KYD3_9FIRM</name>
<evidence type="ECO:0000313" key="3">
    <source>
        <dbReference type="Proteomes" id="UP000579281"/>
    </source>
</evidence>
<dbReference type="AlphaFoldDB" id="A0A841KYD3"/>
<proteinExistence type="predicted"/>
<comment type="caution">
    <text evidence="2">The sequence shown here is derived from an EMBL/GenBank/DDBJ whole genome shotgun (WGS) entry which is preliminary data.</text>
</comment>
<dbReference type="Pfam" id="PF13424">
    <property type="entry name" value="TPR_12"/>
    <property type="match status" value="2"/>
</dbReference>
<dbReference type="EMBL" id="JACHEN010000044">
    <property type="protein sequence ID" value="MBB6218634.1"/>
    <property type="molecule type" value="Genomic_DNA"/>
</dbReference>
<dbReference type="PANTHER" id="PTHR10098">
    <property type="entry name" value="RAPSYN-RELATED"/>
    <property type="match status" value="1"/>
</dbReference>
<keyword evidence="3" id="KW-1185">Reference proteome</keyword>
<accession>A0A841KYD3</accession>
<dbReference type="Gene3D" id="1.25.40.10">
    <property type="entry name" value="Tetratricopeptide repeat domain"/>
    <property type="match status" value="2"/>
</dbReference>
<evidence type="ECO:0000256" key="1">
    <source>
        <dbReference type="PROSITE-ProRule" id="PRU00339"/>
    </source>
</evidence>
<dbReference type="SMART" id="SM00028">
    <property type="entry name" value="TPR"/>
    <property type="match status" value="4"/>
</dbReference>
<dbReference type="Proteomes" id="UP000579281">
    <property type="component" value="Unassembled WGS sequence"/>
</dbReference>
<protein>
    <submittedName>
        <fullName evidence="2">Tetratricopeptide (TPR) repeat protein</fullName>
    </submittedName>
</protein>
<gene>
    <name evidence="2" type="ORF">HNQ80_004808</name>
</gene>
<dbReference type="RefSeq" id="WP_184313283.1">
    <property type="nucleotide sequence ID" value="NZ_JACHEN010000044.1"/>
</dbReference>
<keyword evidence="1" id="KW-0802">TPR repeat</keyword>
<evidence type="ECO:0000313" key="2">
    <source>
        <dbReference type="EMBL" id="MBB6218634.1"/>
    </source>
</evidence>
<dbReference type="SUPFAM" id="SSF48452">
    <property type="entry name" value="TPR-like"/>
    <property type="match status" value="2"/>
</dbReference>
<reference evidence="2 3" key="1">
    <citation type="submission" date="2020-08" db="EMBL/GenBank/DDBJ databases">
        <title>Genomic Encyclopedia of Type Strains, Phase IV (KMG-IV): sequencing the most valuable type-strain genomes for metagenomic binning, comparative biology and taxonomic classification.</title>
        <authorList>
            <person name="Goeker M."/>
        </authorList>
    </citation>
    <scope>NUCLEOTIDE SEQUENCE [LARGE SCALE GENOMIC DNA]</scope>
    <source>
        <strain evidence="2 3">DSM 103526</strain>
    </source>
</reference>
<feature type="repeat" description="TPR" evidence="1">
    <location>
        <begin position="291"/>
        <end position="324"/>
    </location>
</feature>
<dbReference type="PANTHER" id="PTHR10098:SF108">
    <property type="entry name" value="TETRATRICOPEPTIDE REPEAT PROTEIN 28"/>
    <property type="match status" value="1"/>
</dbReference>
<organism evidence="2 3">
    <name type="scientific">Anaerosolibacter carboniphilus</name>
    <dbReference type="NCBI Taxonomy" id="1417629"/>
    <lineage>
        <taxon>Bacteria</taxon>
        <taxon>Bacillati</taxon>
        <taxon>Bacillota</taxon>
        <taxon>Clostridia</taxon>
        <taxon>Peptostreptococcales</taxon>
        <taxon>Thermotaleaceae</taxon>
        <taxon>Anaerosolibacter</taxon>
    </lineage>
</organism>
<dbReference type="PROSITE" id="PS50005">
    <property type="entry name" value="TPR"/>
    <property type="match status" value="1"/>
</dbReference>
<dbReference type="InterPro" id="IPR019734">
    <property type="entry name" value="TPR_rpt"/>
</dbReference>